<dbReference type="PANTHER" id="PTHR42760">
    <property type="entry name" value="SHORT-CHAIN DEHYDROGENASES/REDUCTASES FAMILY MEMBER"/>
    <property type="match status" value="1"/>
</dbReference>
<dbReference type="NCBIfam" id="NF005559">
    <property type="entry name" value="PRK07231.1"/>
    <property type="match status" value="1"/>
</dbReference>
<keyword evidence="10" id="KW-1185">Reference proteome</keyword>
<evidence type="ECO:0000313" key="10">
    <source>
        <dbReference type="Proteomes" id="UP000199592"/>
    </source>
</evidence>
<dbReference type="NCBIfam" id="NF009466">
    <property type="entry name" value="PRK12826.1-2"/>
    <property type="match status" value="1"/>
</dbReference>
<dbReference type="InterPro" id="IPR057326">
    <property type="entry name" value="KR_dom"/>
</dbReference>
<evidence type="ECO:0000256" key="5">
    <source>
        <dbReference type="ARBA" id="ARBA00023002"/>
    </source>
</evidence>
<dbReference type="GO" id="GO:0004316">
    <property type="term" value="F:3-oxoacyl-[acyl-carrier-protein] reductase (NADPH) activity"/>
    <property type="evidence" value="ECO:0007669"/>
    <property type="project" value="UniProtKB-EC"/>
</dbReference>
<dbReference type="FunFam" id="3.40.50.720:FF:000115">
    <property type="entry name" value="3-oxoacyl-[acyl-carrier-protein] reductase FabG"/>
    <property type="match status" value="1"/>
</dbReference>
<evidence type="ECO:0000256" key="1">
    <source>
        <dbReference type="ARBA" id="ARBA00002607"/>
    </source>
</evidence>
<dbReference type="SMART" id="SM00822">
    <property type="entry name" value="PKS_KR"/>
    <property type="match status" value="1"/>
</dbReference>
<reference evidence="10" key="1">
    <citation type="submission" date="2016-10" db="EMBL/GenBank/DDBJ databases">
        <authorList>
            <person name="Varghese N."/>
            <person name="Submissions S."/>
        </authorList>
    </citation>
    <scope>NUCLEOTIDE SEQUENCE [LARGE SCALE GENOMIC DNA]</scope>
    <source>
        <strain evidence="10">DSM 25030</strain>
    </source>
</reference>
<dbReference type="RefSeq" id="WP_090299458.1">
    <property type="nucleotide sequence ID" value="NZ_FNKI01000007.1"/>
</dbReference>
<dbReference type="PRINTS" id="PR00081">
    <property type="entry name" value="GDHRDH"/>
</dbReference>
<comment type="function">
    <text evidence="1">Catalyzes the NADPH-dependent reduction of beta-ketoacyl-ACP substrates to beta-hydroxyacyl-ACP products, the first reductive step in the elongation cycle of fatty acid biosynthesis.</text>
</comment>
<dbReference type="SUPFAM" id="SSF51735">
    <property type="entry name" value="NAD(P)-binding Rossmann-fold domains"/>
    <property type="match status" value="1"/>
</dbReference>
<dbReference type="OrthoDB" id="9788235at2"/>
<accession>A0A1H2Z7D0</accession>
<comment type="catalytic activity">
    <reaction evidence="7">
        <text>a (3R)-hydroxyacyl-[ACP] + NADP(+) = a 3-oxoacyl-[ACP] + NADPH + H(+)</text>
        <dbReference type="Rhea" id="RHEA:17397"/>
        <dbReference type="Rhea" id="RHEA-COMP:9916"/>
        <dbReference type="Rhea" id="RHEA-COMP:9945"/>
        <dbReference type="ChEBI" id="CHEBI:15378"/>
        <dbReference type="ChEBI" id="CHEBI:57783"/>
        <dbReference type="ChEBI" id="CHEBI:58349"/>
        <dbReference type="ChEBI" id="CHEBI:78776"/>
        <dbReference type="ChEBI" id="CHEBI:78827"/>
        <dbReference type="EC" id="1.1.1.100"/>
    </reaction>
</comment>
<dbReference type="EMBL" id="FNMY01000008">
    <property type="protein sequence ID" value="SDX13227.1"/>
    <property type="molecule type" value="Genomic_DNA"/>
</dbReference>
<dbReference type="PROSITE" id="PS00061">
    <property type="entry name" value="ADH_SHORT"/>
    <property type="match status" value="1"/>
</dbReference>
<keyword evidence="5" id="KW-0560">Oxidoreductase</keyword>
<dbReference type="InterPro" id="IPR036291">
    <property type="entry name" value="NAD(P)-bd_dom_sf"/>
</dbReference>
<gene>
    <name evidence="9" type="ORF">SAMN04487892_3332</name>
</gene>
<evidence type="ECO:0000256" key="4">
    <source>
        <dbReference type="ARBA" id="ARBA00022857"/>
    </source>
</evidence>
<evidence type="ECO:0000313" key="9">
    <source>
        <dbReference type="EMBL" id="SDX13227.1"/>
    </source>
</evidence>
<evidence type="ECO:0000256" key="3">
    <source>
        <dbReference type="ARBA" id="ARBA00017650"/>
    </source>
</evidence>
<keyword evidence="4" id="KW-0521">NADP</keyword>
<dbReference type="STRING" id="1073328.SAMN05216294_3337"/>
<dbReference type="AlphaFoldDB" id="A0A1H2Z7D0"/>
<evidence type="ECO:0000256" key="2">
    <source>
        <dbReference type="ARBA" id="ARBA00006484"/>
    </source>
</evidence>
<protein>
    <recommendedName>
        <fullName evidence="3">3-oxoacyl-[acyl-carrier-protein] reductase FabG</fullName>
    </recommendedName>
    <alternativeName>
        <fullName evidence="6">Beta-ketoacyl-ACP reductase</fullName>
    </alternativeName>
</protein>
<dbReference type="Gene3D" id="3.40.50.720">
    <property type="entry name" value="NAD(P)-binding Rossmann-like Domain"/>
    <property type="match status" value="1"/>
</dbReference>
<proteinExistence type="inferred from homology"/>
<evidence type="ECO:0000259" key="8">
    <source>
        <dbReference type="SMART" id="SM00822"/>
    </source>
</evidence>
<evidence type="ECO:0000256" key="6">
    <source>
        <dbReference type="ARBA" id="ARBA00029899"/>
    </source>
</evidence>
<organism evidence="9 10">
    <name type="scientific">Flagellimonas zhangzhouensis</name>
    <dbReference type="NCBI Taxonomy" id="1073328"/>
    <lineage>
        <taxon>Bacteria</taxon>
        <taxon>Pseudomonadati</taxon>
        <taxon>Bacteroidota</taxon>
        <taxon>Flavobacteriia</taxon>
        <taxon>Flavobacteriales</taxon>
        <taxon>Flavobacteriaceae</taxon>
        <taxon>Flagellimonas</taxon>
    </lineage>
</organism>
<name>A0A1H2Z7D0_9FLAO</name>
<comment type="similarity">
    <text evidence="2">Belongs to the short-chain dehydrogenases/reductases (SDR) family.</text>
</comment>
<dbReference type="InterPro" id="IPR002347">
    <property type="entry name" value="SDR_fam"/>
</dbReference>
<sequence length="245" mass="26316">MERLKNKVAIVTGGAKGIGKATVKRFLEEGATVICWDIDAKAAGDLFNTYKGMPFHFQEVNTVDRESVDAAVKEIMDNHGRIDILINNAGITRDATLKKMTPEQWKMVIDVNLTGVFNCTQAVSEHMVEQGSGKIVSAASIVGLYGNFGQTNYVATKSGVIGMTKVWARELGRKGICVNAVAPGFIATEMVGTIPEKVIQGLEEKTPLGRMGTPEDIANAYVFLSSEEASFINGIVLSVDGGLVM</sequence>
<dbReference type="CDD" id="cd05333">
    <property type="entry name" value="BKR_SDR_c"/>
    <property type="match status" value="1"/>
</dbReference>
<dbReference type="Pfam" id="PF13561">
    <property type="entry name" value="adh_short_C2"/>
    <property type="match status" value="1"/>
</dbReference>
<evidence type="ECO:0000256" key="7">
    <source>
        <dbReference type="ARBA" id="ARBA00048508"/>
    </source>
</evidence>
<dbReference type="InterPro" id="IPR020904">
    <property type="entry name" value="Sc_DH/Rdtase_CS"/>
</dbReference>
<dbReference type="Proteomes" id="UP000199592">
    <property type="component" value="Unassembled WGS sequence"/>
</dbReference>
<dbReference type="PRINTS" id="PR00080">
    <property type="entry name" value="SDRFAMILY"/>
</dbReference>
<feature type="domain" description="Ketoreductase" evidence="8">
    <location>
        <begin position="7"/>
        <end position="184"/>
    </location>
</feature>
<dbReference type="PANTHER" id="PTHR42760:SF133">
    <property type="entry name" value="3-OXOACYL-[ACYL-CARRIER-PROTEIN] REDUCTASE"/>
    <property type="match status" value="1"/>
</dbReference>